<dbReference type="CDD" id="cd10917">
    <property type="entry name" value="CE4_NodB_like_6s_7s"/>
    <property type="match status" value="1"/>
</dbReference>
<accession>A0ABW2HWL9</accession>
<dbReference type="EC" id="3.-.-.-" evidence="2"/>
<evidence type="ECO:0000313" key="2">
    <source>
        <dbReference type="EMBL" id="MFC7275990.1"/>
    </source>
</evidence>
<dbReference type="SUPFAM" id="SSF88713">
    <property type="entry name" value="Glycoside hydrolase/deacetylase"/>
    <property type="match status" value="1"/>
</dbReference>
<dbReference type="EMBL" id="JBHTBJ010000012">
    <property type="protein sequence ID" value="MFC7275990.1"/>
    <property type="molecule type" value="Genomic_DNA"/>
</dbReference>
<keyword evidence="2" id="KW-0378">Hydrolase</keyword>
<dbReference type="InterPro" id="IPR002509">
    <property type="entry name" value="NODB_dom"/>
</dbReference>
<dbReference type="Proteomes" id="UP001596548">
    <property type="component" value="Unassembled WGS sequence"/>
</dbReference>
<dbReference type="PANTHER" id="PTHR10587:SF137">
    <property type="entry name" value="4-DEOXY-4-FORMAMIDO-L-ARABINOSE-PHOSPHOUNDECAPRENOL DEFORMYLASE ARND-RELATED"/>
    <property type="match status" value="1"/>
</dbReference>
<gene>
    <name evidence="2" type="ORF">ACFQS1_18510</name>
</gene>
<comment type="caution">
    <text evidence="2">The sequence shown here is derived from an EMBL/GenBank/DDBJ whole genome shotgun (WGS) entry which is preliminary data.</text>
</comment>
<dbReference type="Pfam" id="PF01522">
    <property type="entry name" value="Polysacc_deac_1"/>
    <property type="match status" value="1"/>
</dbReference>
<dbReference type="Gene3D" id="3.20.20.370">
    <property type="entry name" value="Glycoside hydrolase/deacetylase"/>
    <property type="match status" value="1"/>
</dbReference>
<keyword evidence="3" id="KW-1185">Reference proteome</keyword>
<evidence type="ECO:0000259" key="1">
    <source>
        <dbReference type="PROSITE" id="PS51677"/>
    </source>
</evidence>
<evidence type="ECO:0000313" key="3">
    <source>
        <dbReference type="Proteomes" id="UP001596548"/>
    </source>
</evidence>
<dbReference type="InterPro" id="IPR011330">
    <property type="entry name" value="Glyco_hydro/deAcase_b/a-brl"/>
</dbReference>
<sequence length="239" mass="26870">MVALWLVVPALAALAYALFMLPQSQLFGRYPYRATPEDRVVALTFDDGPNEPYTSEILNVLSRRGVRGTFFQVGRCVQRHPETTARIAAAGHVIGNHSLTHRFGTYLRPGAFRREVRQTQQVLRERLGRTPALARTPWLWRQPALLRMLRREGLEPVAGVFGHPLEVFHRDGAAMAGRAIARTRPGTILIFHDGFDGRTGDRSQTVKAVELTVDGLRERGYRFVTVDELLGIPAYREAT</sequence>
<dbReference type="InterPro" id="IPR050248">
    <property type="entry name" value="Polysacc_deacetylase_ArnD"/>
</dbReference>
<protein>
    <submittedName>
        <fullName evidence="2">Polysaccharide deacetylase family protein</fullName>
        <ecNumber evidence="2">3.-.-.-</ecNumber>
    </submittedName>
</protein>
<name>A0ABW2HWL9_9ACTN</name>
<proteinExistence type="predicted"/>
<dbReference type="PROSITE" id="PS51677">
    <property type="entry name" value="NODB"/>
    <property type="match status" value="1"/>
</dbReference>
<dbReference type="PANTHER" id="PTHR10587">
    <property type="entry name" value="GLYCOSYL TRANSFERASE-RELATED"/>
    <property type="match status" value="1"/>
</dbReference>
<organism evidence="2 3">
    <name type="scientific">Paractinoplanes rhizophilus</name>
    <dbReference type="NCBI Taxonomy" id="1416877"/>
    <lineage>
        <taxon>Bacteria</taxon>
        <taxon>Bacillati</taxon>
        <taxon>Actinomycetota</taxon>
        <taxon>Actinomycetes</taxon>
        <taxon>Micromonosporales</taxon>
        <taxon>Micromonosporaceae</taxon>
        <taxon>Paractinoplanes</taxon>
    </lineage>
</organism>
<dbReference type="RefSeq" id="WP_378969758.1">
    <property type="nucleotide sequence ID" value="NZ_JBHTBJ010000012.1"/>
</dbReference>
<reference evidence="3" key="1">
    <citation type="journal article" date="2019" name="Int. J. Syst. Evol. Microbiol.">
        <title>The Global Catalogue of Microorganisms (GCM) 10K type strain sequencing project: providing services to taxonomists for standard genome sequencing and annotation.</title>
        <authorList>
            <consortium name="The Broad Institute Genomics Platform"/>
            <consortium name="The Broad Institute Genome Sequencing Center for Infectious Disease"/>
            <person name="Wu L."/>
            <person name="Ma J."/>
        </authorList>
    </citation>
    <scope>NUCLEOTIDE SEQUENCE [LARGE SCALE GENOMIC DNA]</scope>
    <source>
        <strain evidence="3">XZYJT-10</strain>
    </source>
</reference>
<dbReference type="GO" id="GO:0016787">
    <property type="term" value="F:hydrolase activity"/>
    <property type="evidence" value="ECO:0007669"/>
    <property type="project" value="UniProtKB-KW"/>
</dbReference>
<feature type="domain" description="NodB homology" evidence="1">
    <location>
        <begin position="39"/>
        <end position="224"/>
    </location>
</feature>